<keyword evidence="9 11" id="KW-0131">Cell cycle</keyword>
<dbReference type="InterPro" id="IPR046357">
    <property type="entry name" value="PPIase_dom_sf"/>
</dbReference>
<comment type="caution">
    <text evidence="15">The sequence shown here is derived from an EMBL/GenBank/DDBJ whole genome shotgun (WGS) entry which is preliminary data.</text>
</comment>
<evidence type="ECO:0000256" key="1">
    <source>
        <dbReference type="ARBA" id="ARBA00000971"/>
    </source>
</evidence>
<dbReference type="Gene3D" id="3.10.50.40">
    <property type="match status" value="1"/>
</dbReference>
<keyword evidence="8 11" id="KW-0413">Isomerase</keyword>
<keyword evidence="7 11" id="KW-0143">Chaperone</keyword>
<dbReference type="InterPro" id="IPR005215">
    <property type="entry name" value="Trig_fac"/>
</dbReference>
<evidence type="ECO:0000313" key="16">
    <source>
        <dbReference type="Proteomes" id="UP000177725"/>
    </source>
</evidence>
<dbReference type="GO" id="GO:0044183">
    <property type="term" value="F:protein folding chaperone"/>
    <property type="evidence" value="ECO:0007669"/>
    <property type="project" value="TreeGrafter"/>
</dbReference>
<dbReference type="SUPFAM" id="SSF102735">
    <property type="entry name" value="Trigger factor ribosome-binding domain"/>
    <property type="match status" value="1"/>
</dbReference>
<proteinExistence type="inferred from homology"/>
<dbReference type="InterPro" id="IPR027304">
    <property type="entry name" value="Trigger_fact/SurA_dom_sf"/>
</dbReference>
<dbReference type="GO" id="GO:0015031">
    <property type="term" value="P:protein transport"/>
    <property type="evidence" value="ECO:0007669"/>
    <property type="project" value="UniProtKB-UniRule"/>
</dbReference>
<dbReference type="FunFam" id="3.10.50.40:FF:000001">
    <property type="entry name" value="Trigger factor"/>
    <property type="match status" value="1"/>
</dbReference>
<comment type="subcellular location">
    <subcellularLocation>
        <location evidence="11">Cytoplasm</location>
    </subcellularLocation>
    <text evidence="11">About half TF is bound to the ribosome near the polypeptide exit tunnel while the other half is free in the cytoplasm.</text>
</comment>
<evidence type="ECO:0000256" key="10">
    <source>
        <dbReference type="ARBA" id="ARBA00029986"/>
    </source>
</evidence>
<evidence type="ECO:0000256" key="2">
    <source>
        <dbReference type="ARBA" id="ARBA00005464"/>
    </source>
</evidence>
<accession>A0A1G2F769</accession>
<evidence type="ECO:0000256" key="12">
    <source>
        <dbReference type="PROSITE-ProRule" id="PRU00277"/>
    </source>
</evidence>
<evidence type="ECO:0000256" key="4">
    <source>
        <dbReference type="ARBA" id="ARBA00016902"/>
    </source>
</evidence>
<comment type="domain">
    <text evidence="11">Consists of 3 domains; the N-terminus binds the ribosome, the middle domain has PPIase activity, while the C-terminus has intrinsic chaperone activity on its own.</text>
</comment>
<dbReference type="HAMAP" id="MF_00303">
    <property type="entry name" value="Trigger_factor_Tig"/>
    <property type="match status" value="1"/>
</dbReference>
<feature type="domain" description="PPIase FKBP-type" evidence="14">
    <location>
        <begin position="166"/>
        <end position="254"/>
    </location>
</feature>
<dbReference type="InterPro" id="IPR008880">
    <property type="entry name" value="Trigger_fac_C"/>
</dbReference>
<name>A0A1G2F769_9BACT</name>
<evidence type="ECO:0000256" key="3">
    <source>
        <dbReference type="ARBA" id="ARBA00013194"/>
    </source>
</evidence>
<dbReference type="GO" id="GO:0043022">
    <property type="term" value="F:ribosome binding"/>
    <property type="evidence" value="ECO:0007669"/>
    <property type="project" value="TreeGrafter"/>
</dbReference>
<gene>
    <name evidence="11" type="primary">tig</name>
    <name evidence="15" type="ORF">A2174_01400</name>
</gene>
<protein>
    <recommendedName>
        <fullName evidence="4 11">Trigger factor</fullName>
        <shortName evidence="11">TF</shortName>
        <ecNumber evidence="3 11">5.2.1.8</ecNumber>
    </recommendedName>
    <alternativeName>
        <fullName evidence="10 11">PPIase</fullName>
    </alternativeName>
</protein>
<evidence type="ECO:0000259" key="14">
    <source>
        <dbReference type="PROSITE" id="PS50059"/>
    </source>
</evidence>
<evidence type="ECO:0000256" key="5">
    <source>
        <dbReference type="ARBA" id="ARBA00022618"/>
    </source>
</evidence>
<dbReference type="InterPro" id="IPR001179">
    <property type="entry name" value="PPIase_FKBP_dom"/>
</dbReference>
<dbReference type="Pfam" id="PF05698">
    <property type="entry name" value="Trigger_C"/>
    <property type="match status" value="1"/>
</dbReference>
<reference evidence="15 16" key="1">
    <citation type="journal article" date="2016" name="Nat. Commun.">
        <title>Thousands of microbial genomes shed light on interconnected biogeochemical processes in an aquifer system.</title>
        <authorList>
            <person name="Anantharaman K."/>
            <person name="Brown C.T."/>
            <person name="Hug L.A."/>
            <person name="Sharon I."/>
            <person name="Castelle C.J."/>
            <person name="Probst A.J."/>
            <person name="Thomas B.C."/>
            <person name="Singh A."/>
            <person name="Wilkins M.J."/>
            <person name="Karaoz U."/>
            <person name="Brodie E.L."/>
            <person name="Williams K.H."/>
            <person name="Hubbard S.S."/>
            <person name="Banfield J.F."/>
        </authorList>
    </citation>
    <scope>NUCLEOTIDE SEQUENCE [LARGE SCALE GENOMIC DNA]</scope>
</reference>
<sequence length="427" mass="49196">MKVEIKKLPKSEIELNIVVPVEEWNEFINEASQELSRDLKIEGFRPGHAPQNMVEARVGSAKILEEAAEHCVRHLYVRAITDNNIEAVGRPEISVLKIAKDNPFEFKARAAVLPEVVLPDYKKIAQDLKKEKKEVEVSDEEIAKSIEWLKKSRAKYITVPRVCQIGDRVEIDFEGFCEGQALKELVSKNHPTILGRGYFIPGFEENLVGMKEGEEKQFNIKFPEDFEHKHLAGKSVEFKTKMNLVQEAELPEINDEFAKNLGDFADLAALRQSVKGGLLKEKEEQEKDRWRTKLIEEIAKKSKMEIPEILIEGEKDRMSEELKARIGQVGLILEEYLDKFKKTEAEILSELAPKAQERVRSFLILQEIAKQEKIEVSDEEIEREVNYALTRYKSAEHAQNQQVDIEQLKAYTKDILKNQKVFQILEN</sequence>
<dbReference type="SUPFAM" id="SSF109998">
    <property type="entry name" value="Triger factor/SurA peptide-binding domain-like"/>
    <property type="match status" value="1"/>
</dbReference>
<comment type="catalytic activity">
    <reaction evidence="1 11 12">
        <text>[protein]-peptidylproline (omega=180) = [protein]-peptidylproline (omega=0)</text>
        <dbReference type="Rhea" id="RHEA:16237"/>
        <dbReference type="Rhea" id="RHEA-COMP:10747"/>
        <dbReference type="Rhea" id="RHEA-COMP:10748"/>
        <dbReference type="ChEBI" id="CHEBI:83833"/>
        <dbReference type="ChEBI" id="CHEBI:83834"/>
        <dbReference type="EC" id="5.2.1.8"/>
    </reaction>
</comment>
<dbReference type="EC" id="5.2.1.8" evidence="3 11"/>
<dbReference type="GO" id="GO:0051083">
    <property type="term" value="P:'de novo' cotranslational protein folding"/>
    <property type="evidence" value="ECO:0007669"/>
    <property type="project" value="TreeGrafter"/>
</dbReference>
<dbReference type="GO" id="GO:0005737">
    <property type="term" value="C:cytoplasm"/>
    <property type="evidence" value="ECO:0007669"/>
    <property type="project" value="UniProtKB-SubCell"/>
</dbReference>
<keyword evidence="11" id="KW-0963">Cytoplasm</keyword>
<comment type="similarity">
    <text evidence="2 11 13">Belongs to the FKBP-type PPIase family. Tig subfamily.</text>
</comment>
<dbReference type="InterPro" id="IPR037041">
    <property type="entry name" value="Trigger_fac_C_sf"/>
</dbReference>
<dbReference type="SUPFAM" id="SSF54534">
    <property type="entry name" value="FKBP-like"/>
    <property type="match status" value="1"/>
</dbReference>
<dbReference type="InterPro" id="IPR008881">
    <property type="entry name" value="Trigger_fac_ribosome-bd_bac"/>
</dbReference>
<evidence type="ECO:0000256" key="13">
    <source>
        <dbReference type="RuleBase" id="RU003914"/>
    </source>
</evidence>
<evidence type="ECO:0000256" key="6">
    <source>
        <dbReference type="ARBA" id="ARBA00023110"/>
    </source>
</evidence>
<dbReference type="AlphaFoldDB" id="A0A1G2F769"/>
<dbReference type="PROSITE" id="PS50059">
    <property type="entry name" value="FKBP_PPIASE"/>
    <property type="match status" value="1"/>
</dbReference>
<evidence type="ECO:0000313" key="15">
    <source>
        <dbReference type="EMBL" id="OGZ33458.1"/>
    </source>
</evidence>
<dbReference type="PANTHER" id="PTHR30560:SF3">
    <property type="entry name" value="TRIGGER FACTOR-LIKE PROTEIN TIG, CHLOROPLASTIC"/>
    <property type="match status" value="1"/>
</dbReference>
<dbReference type="GO" id="GO:0043335">
    <property type="term" value="P:protein unfolding"/>
    <property type="evidence" value="ECO:0007669"/>
    <property type="project" value="TreeGrafter"/>
</dbReference>
<dbReference type="NCBIfam" id="TIGR00115">
    <property type="entry name" value="tig"/>
    <property type="match status" value="1"/>
</dbReference>
<dbReference type="GO" id="GO:0051301">
    <property type="term" value="P:cell division"/>
    <property type="evidence" value="ECO:0007669"/>
    <property type="project" value="UniProtKB-KW"/>
</dbReference>
<dbReference type="Gene3D" id="3.30.70.1050">
    <property type="entry name" value="Trigger factor ribosome-binding domain"/>
    <property type="match status" value="1"/>
</dbReference>
<organism evidence="15 16">
    <name type="scientific">Candidatus Portnoybacteria bacterium RBG_13_41_18</name>
    <dbReference type="NCBI Taxonomy" id="1801991"/>
    <lineage>
        <taxon>Bacteria</taxon>
        <taxon>Candidatus Portnoyibacteriota</taxon>
    </lineage>
</organism>
<dbReference type="PIRSF" id="PIRSF003095">
    <property type="entry name" value="Trigger_factor"/>
    <property type="match status" value="1"/>
</dbReference>
<evidence type="ECO:0000256" key="9">
    <source>
        <dbReference type="ARBA" id="ARBA00023306"/>
    </source>
</evidence>
<dbReference type="Pfam" id="PF00254">
    <property type="entry name" value="FKBP_C"/>
    <property type="match status" value="1"/>
</dbReference>
<dbReference type="GO" id="GO:0003755">
    <property type="term" value="F:peptidyl-prolyl cis-trans isomerase activity"/>
    <property type="evidence" value="ECO:0007669"/>
    <property type="project" value="UniProtKB-UniRule"/>
</dbReference>
<dbReference type="Gene3D" id="1.10.3120.10">
    <property type="entry name" value="Trigger factor, C-terminal domain"/>
    <property type="match status" value="1"/>
</dbReference>
<comment type="function">
    <text evidence="11">Involved in protein export. Acts as a chaperone by maintaining the newly synthesized protein in an open conformation. Functions as a peptidyl-prolyl cis-trans isomerase.</text>
</comment>
<keyword evidence="5 11" id="KW-0132">Cell division</keyword>
<keyword evidence="6 11" id="KW-0697">Rotamase</keyword>
<evidence type="ECO:0000256" key="7">
    <source>
        <dbReference type="ARBA" id="ARBA00023186"/>
    </source>
</evidence>
<evidence type="ECO:0000256" key="8">
    <source>
        <dbReference type="ARBA" id="ARBA00023235"/>
    </source>
</evidence>
<dbReference type="Pfam" id="PF05697">
    <property type="entry name" value="Trigger_N"/>
    <property type="match status" value="1"/>
</dbReference>
<evidence type="ECO:0000256" key="11">
    <source>
        <dbReference type="HAMAP-Rule" id="MF_00303"/>
    </source>
</evidence>
<dbReference type="Proteomes" id="UP000177725">
    <property type="component" value="Unassembled WGS sequence"/>
</dbReference>
<dbReference type="EMBL" id="MHMV01000045">
    <property type="protein sequence ID" value="OGZ33458.1"/>
    <property type="molecule type" value="Genomic_DNA"/>
</dbReference>
<dbReference type="PANTHER" id="PTHR30560">
    <property type="entry name" value="TRIGGER FACTOR CHAPERONE AND PEPTIDYL-PROLYL CIS/TRANS ISOMERASE"/>
    <property type="match status" value="1"/>
</dbReference>
<dbReference type="InterPro" id="IPR036611">
    <property type="entry name" value="Trigger_fac_ribosome-bd_sf"/>
</dbReference>